<dbReference type="EMBL" id="LAZR01067851">
    <property type="protein sequence ID" value="KKK50775.1"/>
    <property type="molecule type" value="Genomic_DNA"/>
</dbReference>
<sequence length="304" mass="32255">QSATPPTAAPAIASTGVEALTIAIESQGRALEAVLEKLAKPDAPEPKTTIDFVKELGAIKDLFSDNRQSALEQFKDAMELRKLIKDDDDNGGGDPLSLAIKSLTPAITRGISALEEKEADQVRRPGAPAAEAPSPDAPEPVAEPTLEQDPEVRINYAYQLFAERFLPGVLQLAETGQEPKQVAEYLVRLIGNDEQTIETVGLVIMQDDMVLRLAKANARVLQFTAWLDAVADWVAHALWPATNPAPQPLSATNDATLDESDQAGGINDAESTGAEPAEPTASGEPLPDAEPSPDAPRTGDDNDA</sequence>
<gene>
    <name evidence="2" type="ORF">LCGC14_3121660</name>
</gene>
<feature type="region of interest" description="Disordered" evidence="1">
    <location>
        <begin position="115"/>
        <end position="148"/>
    </location>
</feature>
<organism evidence="2">
    <name type="scientific">marine sediment metagenome</name>
    <dbReference type="NCBI Taxonomy" id="412755"/>
    <lineage>
        <taxon>unclassified sequences</taxon>
        <taxon>metagenomes</taxon>
        <taxon>ecological metagenomes</taxon>
    </lineage>
</organism>
<name>A0A0F8WQZ1_9ZZZZ</name>
<feature type="non-terminal residue" evidence="2">
    <location>
        <position position="1"/>
    </location>
</feature>
<protein>
    <submittedName>
        <fullName evidence="2">Uncharacterized protein</fullName>
    </submittedName>
</protein>
<accession>A0A0F8WQZ1</accession>
<evidence type="ECO:0000313" key="2">
    <source>
        <dbReference type="EMBL" id="KKK50775.1"/>
    </source>
</evidence>
<dbReference type="AlphaFoldDB" id="A0A0F8WQZ1"/>
<feature type="compositionally biased region" description="Low complexity" evidence="1">
    <location>
        <begin position="125"/>
        <end position="144"/>
    </location>
</feature>
<comment type="caution">
    <text evidence="2">The sequence shown here is derived from an EMBL/GenBank/DDBJ whole genome shotgun (WGS) entry which is preliminary data.</text>
</comment>
<proteinExistence type="predicted"/>
<reference evidence="2" key="1">
    <citation type="journal article" date="2015" name="Nature">
        <title>Complex archaea that bridge the gap between prokaryotes and eukaryotes.</title>
        <authorList>
            <person name="Spang A."/>
            <person name="Saw J.H."/>
            <person name="Jorgensen S.L."/>
            <person name="Zaremba-Niedzwiedzka K."/>
            <person name="Martijn J."/>
            <person name="Lind A.E."/>
            <person name="van Eijk R."/>
            <person name="Schleper C."/>
            <person name="Guy L."/>
            <person name="Ettema T.J."/>
        </authorList>
    </citation>
    <scope>NUCLEOTIDE SEQUENCE</scope>
</reference>
<feature type="region of interest" description="Disordered" evidence="1">
    <location>
        <begin position="245"/>
        <end position="304"/>
    </location>
</feature>
<evidence type="ECO:0000256" key="1">
    <source>
        <dbReference type="SAM" id="MobiDB-lite"/>
    </source>
</evidence>